<feature type="domain" description="Major facilitator superfamily (MFS) profile" evidence="8">
    <location>
        <begin position="10"/>
        <end position="399"/>
    </location>
</feature>
<evidence type="ECO:0000256" key="5">
    <source>
        <dbReference type="ARBA" id="ARBA00022989"/>
    </source>
</evidence>
<feature type="transmembrane region" description="Helical" evidence="7">
    <location>
        <begin position="220"/>
        <end position="238"/>
    </location>
</feature>
<dbReference type="PANTHER" id="PTHR43266:SF2">
    <property type="entry name" value="MAJOR FACILITATOR SUPERFAMILY (MFS) PROFILE DOMAIN-CONTAINING PROTEIN"/>
    <property type="match status" value="1"/>
</dbReference>
<evidence type="ECO:0000256" key="7">
    <source>
        <dbReference type="SAM" id="Phobius"/>
    </source>
</evidence>
<dbReference type="PROSITE" id="PS50850">
    <property type="entry name" value="MFS"/>
    <property type="match status" value="1"/>
</dbReference>
<feature type="transmembrane region" description="Helical" evidence="7">
    <location>
        <begin position="166"/>
        <end position="184"/>
    </location>
</feature>
<sequence>MKKIAESWKYPSILLFGIGISNIGAWIYFIALNLIVFNMTGSAFAVALLYIIRPLATLVTNFWGGSVIDRLNKKYFMIVLDTIQAVLIGSLAIVSSSLSMIYLLVFLISMATSLYRPTSITYLTKLIPTEQRQRFNSLRSLIDSGAFFIGPAVTGLLFVIGTPTTAIIINAIAFLFSALVTLLMPNLEKNGTSDTPIKKLSFKLLKQDWKVVLKFSRQHLYVMTIYFLFSAFIVMQTALDSLEAAFSKEILSLSDSDYGFLVSVAGAGILVGAMINTLFAKKLSISHLIGLGSVIVSVGYIIYAFSDGFLIASVGFFVLSCANAFANTGFTTFYQNNIPVEVMGRVGSAYGLVEAFLVIVVTAVFGILAQLVSIQFVVIGGAFIMLGLTIVLFTFNFRSIKPINIEVKGLETFE</sequence>
<feature type="transmembrane region" description="Helical" evidence="7">
    <location>
        <begin position="138"/>
        <end position="160"/>
    </location>
</feature>
<organism evidence="9 10">
    <name type="scientific">Metabacillus herbersteinensis</name>
    <dbReference type="NCBI Taxonomy" id="283816"/>
    <lineage>
        <taxon>Bacteria</taxon>
        <taxon>Bacillati</taxon>
        <taxon>Bacillota</taxon>
        <taxon>Bacilli</taxon>
        <taxon>Bacillales</taxon>
        <taxon>Bacillaceae</taxon>
        <taxon>Metabacillus</taxon>
    </lineage>
</organism>
<evidence type="ECO:0000256" key="6">
    <source>
        <dbReference type="ARBA" id="ARBA00023136"/>
    </source>
</evidence>
<dbReference type="Gene3D" id="1.20.1250.20">
    <property type="entry name" value="MFS general substrate transporter like domains"/>
    <property type="match status" value="1"/>
</dbReference>
<keyword evidence="4 7" id="KW-0812">Transmembrane</keyword>
<feature type="transmembrane region" description="Helical" evidence="7">
    <location>
        <begin position="346"/>
        <end position="368"/>
    </location>
</feature>
<keyword evidence="6 7" id="KW-0472">Membrane</keyword>
<feature type="transmembrane region" description="Helical" evidence="7">
    <location>
        <begin position="374"/>
        <end position="395"/>
    </location>
</feature>
<evidence type="ECO:0000313" key="10">
    <source>
        <dbReference type="Proteomes" id="UP001589854"/>
    </source>
</evidence>
<dbReference type="SUPFAM" id="SSF103473">
    <property type="entry name" value="MFS general substrate transporter"/>
    <property type="match status" value="1"/>
</dbReference>
<accession>A0ABV6G9L7</accession>
<reference evidence="9 10" key="1">
    <citation type="submission" date="2024-09" db="EMBL/GenBank/DDBJ databases">
        <authorList>
            <person name="Sun Q."/>
            <person name="Mori K."/>
        </authorList>
    </citation>
    <scope>NUCLEOTIDE SEQUENCE [LARGE SCALE GENOMIC DNA]</scope>
    <source>
        <strain evidence="9 10">CCM 7228</strain>
    </source>
</reference>
<gene>
    <name evidence="9" type="ORF">ACFFIX_02750</name>
</gene>
<dbReference type="InterPro" id="IPR036259">
    <property type="entry name" value="MFS_trans_sf"/>
</dbReference>
<feature type="transmembrane region" description="Helical" evidence="7">
    <location>
        <begin position="43"/>
        <end position="63"/>
    </location>
</feature>
<dbReference type="Pfam" id="PF07690">
    <property type="entry name" value="MFS_1"/>
    <property type="match status" value="1"/>
</dbReference>
<evidence type="ECO:0000313" key="9">
    <source>
        <dbReference type="EMBL" id="MFC0270378.1"/>
    </source>
</evidence>
<proteinExistence type="predicted"/>
<feature type="transmembrane region" description="Helical" evidence="7">
    <location>
        <begin position="258"/>
        <end position="278"/>
    </location>
</feature>
<keyword evidence="3" id="KW-1003">Cell membrane</keyword>
<evidence type="ECO:0000256" key="3">
    <source>
        <dbReference type="ARBA" id="ARBA00022475"/>
    </source>
</evidence>
<keyword evidence="10" id="KW-1185">Reference proteome</keyword>
<comment type="caution">
    <text evidence="9">The sequence shown here is derived from an EMBL/GenBank/DDBJ whole genome shotgun (WGS) entry which is preliminary data.</text>
</comment>
<feature type="transmembrane region" description="Helical" evidence="7">
    <location>
        <begin position="285"/>
        <end position="303"/>
    </location>
</feature>
<keyword evidence="2" id="KW-0813">Transport</keyword>
<evidence type="ECO:0000256" key="2">
    <source>
        <dbReference type="ARBA" id="ARBA00022448"/>
    </source>
</evidence>
<dbReference type="InterPro" id="IPR020846">
    <property type="entry name" value="MFS_dom"/>
</dbReference>
<dbReference type="PANTHER" id="PTHR43266">
    <property type="entry name" value="MACROLIDE-EFFLUX PROTEIN"/>
    <property type="match status" value="1"/>
</dbReference>
<feature type="transmembrane region" description="Helical" evidence="7">
    <location>
        <begin position="309"/>
        <end position="334"/>
    </location>
</feature>
<evidence type="ECO:0000259" key="8">
    <source>
        <dbReference type="PROSITE" id="PS50850"/>
    </source>
</evidence>
<dbReference type="EMBL" id="JBHLVO010000001">
    <property type="protein sequence ID" value="MFC0270378.1"/>
    <property type="molecule type" value="Genomic_DNA"/>
</dbReference>
<dbReference type="InterPro" id="IPR011701">
    <property type="entry name" value="MFS"/>
</dbReference>
<name>A0ABV6G9L7_9BACI</name>
<dbReference type="CDD" id="cd06173">
    <property type="entry name" value="MFS_MefA_like"/>
    <property type="match status" value="1"/>
</dbReference>
<evidence type="ECO:0000256" key="4">
    <source>
        <dbReference type="ARBA" id="ARBA00022692"/>
    </source>
</evidence>
<dbReference type="RefSeq" id="WP_378930376.1">
    <property type="nucleotide sequence ID" value="NZ_JBHLVO010000001.1"/>
</dbReference>
<feature type="transmembrane region" description="Helical" evidence="7">
    <location>
        <begin position="12"/>
        <end position="37"/>
    </location>
</feature>
<dbReference type="Proteomes" id="UP001589854">
    <property type="component" value="Unassembled WGS sequence"/>
</dbReference>
<protein>
    <submittedName>
        <fullName evidence="9">MFS transporter</fullName>
    </submittedName>
</protein>
<evidence type="ECO:0000256" key="1">
    <source>
        <dbReference type="ARBA" id="ARBA00004651"/>
    </source>
</evidence>
<comment type="subcellular location">
    <subcellularLocation>
        <location evidence="1">Cell membrane</location>
        <topology evidence="1">Multi-pass membrane protein</topology>
    </subcellularLocation>
</comment>
<keyword evidence="5 7" id="KW-1133">Transmembrane helix</keyword>